<dbReference type="OrthoDB" id="9815002at2"/>
<dbReference type="Gene3D" id="1.10.530.10">
    <property type="match status" value="1"/>
</dbReference>
<protein>
    <submittedName>
        <fullName evidence="5">Soluble lytic murein transglycosylase</fullName>
    </submittedName>
</protein>
<gene>
    <name evidence="5" type="ORF">SAMN04488526_0024</name>
</gene>
<proteinExistence type="inferred from homology"/>
<dbReference type="Gene3D" id="1.25.20.10">
    <property type="entry name" value="Bacterial muramidases"/>
    <property type="match status" value="1"/>
</dbReference>
<dbReference type="GO" id="GO:0016020">
    <property type="term" value="C:membrane"/>
    <property type="evidence" value="ECO:0007669"/>
    <property type="project" value="InterPro"/>
</dbReference>
<accession>A0A1H7F9K5</accession>
<dbReference type="SUPFAM" id="SSF53955">
    <property type="entry name" value="Lysozyme-like"/>
    <property type="match status" value="1"/>
</dbReference>
<comment type="similarity">
    <text evidence="2">Belongs to the virb1 family.</text>
</comment>
<dbReference type="AlphaFoldDB" id="A0A1H7F9K5"/>
<dbReference type="InterPro" id="IPR008258">
    <property type="entry name" value="Transglycosylase_SLT_dom_1"/>
</dbReference>
<dbReference type="Pfam" id="PF01464">
    <property type="entry name" value="SLT"/>
    <property type="match status" value="1"/>
</dbReference>
<dbReference type="SUPFAM" id="SSF48435">
    <property type="entry name" value="Bacterial muramidases"/>
    <property type="match status" value="1"/>
</dbReference>
<dbReference type="InterPro" id="IPR000189">
    <property type="entry name" value="Transglyc_AS"/>
</dbReference>
<feature type="domain" description="Transglycosylase SLT" evidence="4">
    <location>
        <begin position="506"/>
        <end position="608"/>
    </location>
</feature>
<comment type="similarity">
    <text evidence="1">Belongs to the transglycosylase Slt family.</text>
</comment>
<dbReference type="GO" id="GO:0008933">
    <property type="term" value="F:peptidoglycan lytic transglycosylase activity"/>
    <property type="evidence" value="ECO:0007669"/>
    <property type="project" value="InterPro"/>
</dbReference>
<sequence>MRVPCPYIDGMMFKDFLAAATLTFALTLSGQGQANPAVAAGIAALRADDEVGTRAALTQTDDQIARDVILWHLLRARKGTFSEGEDFLRRNPDWPGLNLLRARVELDIPATIAPERIVAFFDGAPPRTSRGALMLTIALMSLNRETEAETVAIDAWLTMPMSAASEAGFLEIMGDLLRPFDAARLDAMTWGGDIQSAERTLARVTGPEAALARARIALRAGREGVDELIAAVPEGFRDHQGLAYERFRWRLGKSRLDGPDGALALLFAFDADADTLGNPSVWGQHRERLARSLMQNGRYEDAYRVAAKHNLPEGDSNIPGNEWLAGYIALRFLDRPQDAAVHFRTFDGNVASPISKGRAGYWLGRALEASGDATGAVTAYIMGARYQTSFYGQLAAERANLPADPLLNGSEVFPPLDQTSFAQSSLLAAARLLDGLGERELAEMFLAELAESLPRAEIGSLLDVILDDLGDAHVALLVAKRAAQSGYELHRGYFPVTDLATIESPVAPELALSIARRESEFNPIVVSGAGAAGLMQLMPGTARDMAALVGIPYRQPALTEEPLYNARLGTAYLRELEAEFGLSPILIPAAYNAGPTRARRWSAEFGNPSDPSIDVIDWIEDVPYSETRNYIMRVSESLLPYHAQLTGSVEDVKLEDWLKDGYGDLAQRNN</sequence>
<evidence type="ECO:0000256" key="1">
    <source>
        <dbReference type="ARBA" id="ARBA00007734"/>
    </source>
</evidence>
<dbReference type="EMBL" id="FNZQ01000001">
    <property type="protein sequence ID" value="SEK22017.1"/>
    <property type="molecule type" value="Genomic_DNA"/>
</dbReference>
<name>A0A1H7F9K5_9RHOB</name>
<evidence type="ECO:0000256" key="2">
    <source>
        <dbReference type="ARBA" id="ARBA00009387"/>
    </source>
</evidence>
<evidence type="ECO:0000313" key="5">
    <source>
        <dbReference type="EMBL" id="SEK22017.1"/>
    </source>
</evidence>
<evidence type="ECO:0000313" key="6">
    <source>
        <dbReference type="Proteomes" id="UP000199283"/>
    </source>
</evidence>
<dbReference type="InterPro" id="IPR008939">
    <property type="entry name" value="Lytic_TGlycosylase_superhlx_U"/>
</dbReference>
<keyword evidence="3" id="KW-0732">Signal</keyword>
<dbReference type="GO" id="GO:0004553">
    <property type="term" value="F:hydrolase activity, hydrolyzing O-glycosyl compounds"/>
    <property type="evidence" value="ECO:0007669"/>
    <property type="project" value="InterPro"/>
</dbReference>
<dbReference type="Proteomes" id="UP000199283">
    <property type="component" value="Unassembled WGS sequence"/>
</dbReference>
<evidence type="ECO:0000256" key="3">
    <source>
        <dbReference type="ARBA" id="ARBA00022729"/>
    </source>
</evidence>
<dbReference type="InterPro" id="IPR023346">
    <property type="entry name" value="Lysozyme-like_dom_sf"/>
</dbReference>
<dbReference type="CDD" id="cd13401">
    <property type="entry name" value="Slt70-like"/>
    <property type="match status" value="1"/>
</dbReference>
<dbReference type="GO" id="GO:0000270">
    <property type="term" value="P:peptidoglycan metabolic process"/>
    <property type="evidence" value="ECO:0007669"/>
    <property type="project" value="InterPro"/>
</dbReference>
<keyword evidence="6" id="KW-1185">Reference proteome</keyword>
<organism evidence="5 6">
    <name type="scientific">Jannaschia helgolandensis</name>
    <dbReference type="NCBI Taxonomy" id="188906"/>
    <lineage>
        <taxon>Bacteria</taxon>
        <taxon>Pseudomonadati</taxon>
        <taxon>Pseudomonadota</taxon>
        <taxon>Alphaproteobacteria</taxon>
        <taxon>Rhodobacterales</taxon>
        <taxon>Roseobacteraceae</taxon>
        <taxon>Jannaschia</taxon>
    </lineage>
</organism>
<dbReference type="STRING" id="188906.SAMN04488526_0024"/>
<dbReference type="PANTHER" id="PTHR37423">
    <property type="entry name" value="SOLUBLE LYTIC MUREIN TRANSGLYCOSYLASE-RELATED"/>
    <property type="match status" value="1"/>
</dbReference>
<evidence type="ECO:0000259" key="4">
    <source>
        <dbReference type="Pfam" id="PF01464"/>
    </source>
</evidence>
<dbReference type="PANTHER" id="PTHR37423:SF2">
    <property type="entry name" value="MEMBRANE-BOUND LYTIC MUREIN TRANSGLYCOSYLASE C"/>
    <property type="match status" value="1"/>
</dbReference>
<reference evidence="5 6" key="1">
    <citation type="submission" date="2016-10" db="EMBL/GenBank/DDBJ databases">
        <authorList>
            <person name="de Groot N.N."/>
        </authorList>
    </citation>
    <scope>NUCLEOTIDE SEQUENCE [LARGE SCALE GENOMIC DNA]</scope>
    <source>
        <strain evidence="5 6">DSM 14858</strain>
    </source>
</reference>
<dbReference type="PROSITE" id="PS00922">
    <property type="entry name" value="TRANSGLYCOSYLASE"/>
    <property type="match status" value="1"/>
</dbReference>
<dbReference type="GO" id="GO:0042597">
    <property type="term" value="C:periplasmic space"/>
    <property type="evidence" value="ECO:0007669"/>
    <property type="project" value="InterPro"/>
</dbReference>